<keyword evidence="1" id="KW-0812">Transmembrane</keyword>
<evidence type="ECO:0000256" key="1">
    <source>
        <dbReference type="SAM" id="Phobius"/>
    </source>
</evidence>
<protein>
    <submittedName>
        <fullName evidence="2">Uncharacterized protein</fullName>
    </submittedName>
</protein>
<keyword evidence="1" id="KW-1133">Transmembrane helix</keyword>
<feature type="transmembrane region" description="Helical" evidence="1">
    <location>
        <begin position="12"/>
        <end position="34"/>
    </location>
</feature>
<dbReference type="EMBL" id="BK015875">
    <property type="protein sequence ID" value="DAD71042.1"/>
    <property type="molecule type" value="Genomic_DNA"/>
</dbReference>
<name>A0A8S5LMB5_9CAUD</name>
<sequence>MQHKNHVPFWYLVKVMEVIGLIVFFPFYIIYLLAKNQK</sequence>
<evidence type="ECO:0000313" key="2">
    <source>
        <dbReference type="EMBL" id="DAD71042.1"/>
    </source>
</evidence>
<proteinExistence type="predicted"/>
<reference evidence="2" key="1">
    <citation type="journal article" date="2021" name="Proc. Natl. Acad. Sci. U.S.A.">
        <title>A Catalog of Tens of Thousands of Viruses from Human Metagenomes Reveals Hidden Associations with Chronic Diseases.</title>
        <authorList>
            <person name="Tisza M.J."/>
            <person name="Buck C.B."/>
        </authorList>
    </citation>
    <scope>NUCLEOTIDE SEQUENCE</scope>
    <source>
        <strain evidence="2">Ct5d86</strain>
    </source>
</reference>
<keyword evidence="1" id="KW-0472">Membrane</keyword>
<accession>A0A8S5LMB5</accession>
<organism evidence="2">
    <name type="scientific">Siphoviridae sp. ct5d86</name>
    <dbReference type="NCBI Taxonomy" id="2827561"/>
    <lineage>
        <taxon>Viruses</taxon>
        <taxon>Duplodnaviria</taxon>
        <taxon>Heunggongvirae</taxon>
        <taxon>Uroviricota</taxon>
        <taxon>Caudoviricetes</taxon>
    </lineage>
</organism>